<organism evidence="4 5">
    <name type="scientific">Monoraphidium neglectum</name>
    <dbReference type="NCBI Taxonomy" id="145388"/>
    <lineage>
        <taxon>Eukaryota</taxon>
        <taxon>Viridiplantae</taxon>
        <taxon>Chlorophyta</taxon>
        <taxon>core chlorophytes</taxon>
        <taxon>Chlorophyceae</taxon>
        <taxon>CS clade</taxon>
        <taxon>Sphaeropleales</taxon>
        <taxon>Selenastraceae</taxon>
        <taxon>Monoraphidium</taxon>
    </lineage>
</organism>
<dbReference type="PANTHER" id="PTHR22702">
    <property type="entry name" value="PROTEASE-ASSOCIATED DOMAIN-CONTAINING PROTEIN"/>
    <property type="match status" value="1"/>
</dbReference>
<evidence type="ECO:0000259" key="3">
    <source>
        <dbReference type="Pfam" id="PF02225"/>
    </source>
</evidence>
<keyword evidence="5" id="KW-1185">Reference proteome</keyword>
<dbReference type="STRING" id="145388.A0A0D2MGL4"/>
<keyword evidence="2" id="KW-0325">Glycoprotein</keyword>
<evidence type="ECO:0000256" key="2">
    <source>
        <dbReference type="ARBA" id="ARBA00023180"/>
    </source>
</evidence>
<dbReference type="PANTHER" id="PTHR22702:SF1">
    <property type="entry name" value="PROTEASE-ASSOCIATED DOMAIN-CONTAINING PROTEIN 1"/>
    <property type="match status" value="1"/>
</dbReference>
<sequence>MVFVNEVAPPWFDVALANFGVPKYGALLSGQLVYPNADASYGWHAVCTPADCSFGCLPFNESTPPLVLKKEPGKRYIMLLDRGPREGTVDLKKPCYFLDKAWNSQLAGADAVLVVNDREGDLSTAVVPQDEGAARQLQDLTISAGLISQQDGASLKALLKKGPVTVALNWTDLIPKAQKAGGRLAR</sequence>
<dbReference type="OrthoDB" id="10045365at2759"/>
<evidence type="ECO:0000256" key="1">
    <source>
        <dbReference type="ARBA" id="ARBA00022729"/>
    </source>
</evidence>
<dbReference type="GeneID" id="25738619"/>
<dbReference type="InterPro" id="IPR003137">
    <property type="entry name" value="PA_domain"/>
</dbReference>
<protein>
    <submittedName>
        <fullName evidence="4">Vacuolar-sorting receptor 2</fullName>
    </submittedName>
</protein>
<name>A0A0D2MGL4_9CHLO</name>
<feature type="domain" description="PA" evidence="3">
    <location>
        <begin position="73"/>
        <end position="155"/>
    </location>
</feature>
<dbReference type="Proteomes" id="UP000054498">
    <property type="component" value="Unassembled WGS sequence"/>
</dbReference>
<accession>A0A0D2MGL4</accession>
<dbReference type="Pfam" id="PF02225">
    <property type="entry name" value="PA"/>
    <property type="match status" value="1"/>
</dbReference>
<keyword evidence="4" id="KW-0675">Receptor</keyword>
<dbReference type="KEGG" id="mng:MNEG_5742"/>
<dbReference type="EMBL" id="KK101095">
    <property type="protein sequence ID" value="KIZ02215.1"/>
    <property type="molecule type" value="Genomic_DNA"/>
</dbReference>
<dbReference type="RefSeq" id="XP_013901234.1">
    <property type="nucleotide sequence ID" value="XM_014045780.1"/>
</dbReference>
<evidence type="ECO:0000313" key="5">
    <source>
        <dbReference type="Proteomes" id="UP000054498"/>
    </source>
</evidence>
<keyword evidence="1" id="KW-0732">Signal</keyword>
<gene>
    <name evidence="4" type="ORF">MNEG_5742</name>
</gene>
<reference evidence="4 5" key="1">
    <citation type="journal article" date="2013" name="BMC Genomics">
        <title>Reconstruction of the lipid metabolism for the microalga Monoraphidium neglectum from its genome sequence reveals characteristics suitable for biofuel production.</title>
        <authorList>
            <person name="Bogen C."/>
            <person name="Al-Dilaimi A."/>
            <person name="Albersmeier A."/>
            <person name="Wichmann J."/>
            <person name="Grundmann M."/>
            <person name="Rupp O."/>
            <person name="Lauersen K.J."/>
            <person name="Blifernez-Klassen O."/>
            <person name="Kalinowski J."/>
            <person name="Goesmann A."/>
            <person name="Mussgnug J.H."/>
            <person name="Kruse O."/>
        </authorList>
    </citation>
    <scope>NUCLEOTIDE SEQUENCE [LARGE SCALE GENOMIC DNA]</scope>
    <source>
        <strain evidence="4 5">SAG 48.87</strain>
    </source>
</reference>
<proteinExistence type="predicted"/>
<evidence type="ECO:0000313" key="4">
    <source>
        <dbReference type="EMBL" id="KIZ02215.1"/>
    </source>
</evidence>
<dbReference type="Gene3D" id="3.50.30.30">
    <property type="match status" value="1"/>
</dbReference>
<dbReference type="AlphaFoldDB" id="A0A0D2MGL4"/>